<gene>
    <name evidence="2" type="ORF">MYCIT1_LOCUS28492</name>
</gene>
<dbReference type="EMBL" id="CAVNYO010000429">
    <property type="protein sequence ID" value="CAK5278849.1"/>
    <property type="molecule type" value="Genomic_DNA"/>
</dbReference>
<organism evidence="2 3">
    <name type="scientific">Mycena citricolor</name>
    <dbReference type="NCBI Taxonomy" id="2018698"/>
    <lineage>
        <taxon>Eukaryota</taxon>
        <taxon>Fungi</taxon>
        <taxon>Dikarya</taxon>
        <taxon>Basidiomycota</taxon>
        <taxon>Agaricomycotina</taxon>
        <taxon>Agaricomycetes</taxon>
        <taxon>Agaricomycetidae</taxon>
        <taxon>Agaricales</taxon>
        <taxon>Marasmiineae</taxon>
        <taxon>Mycenaceae</taxon>
        <taxon>Mycena</taxon>
    </lineage>
</organism>
<accession>A0AAD2HLW8</accession>
<feature type="non-terminal residue" evidence="2">
    <location>
        <position position="214"/>
    </location>
</feature>
<evidence type="ECO:0000256" key="1">
    <source>
        <dbReference type="SAM" id="MobiDB-lite"/>
    </source>
</evidence>
<keyword evidence="3" id="KW-1185">Reference proteome</keyword>
<feature type="region of interest" description="Disordered" evidence="1">
    <location>
        <begin position="161"/>
        <end position="185"/>
    </location>
</feature>
<proteinExistence type="predicted"/>
<evidence type="ECO:0000313" key="2">
    <source>
        <dbReference type="EMBL" id="CAK5278849.1"/>
    </source>
</evidence>
<dbReference type="AlphaFoldDB" id="A0AAD2HLW8"/>
<name>A0AAD2HLW8_9AGAR</name>
<reference evidence="2" key="1">
    <citation type="submission" date="2023-11" db="EMBL/GenBank/DDBJ databases">
        <authorList>
            <person name="De Vega J J."/>
            <person name="De Vega J J."/>
        </authorList>
    </citation>
    <scope>NUCLEOTIDE SEQUENCE</scope>
</reference>
<comment type="caution">
    <text evidence="2">The sequence shown here is derived from an EMBL/GenBank/DDBJ whole genome shotgun (WGS) entry which is preliminary data.</text>
</comment>
<dbReference type="Proteomes" id="UP001295794">
    <property type="component" value="Unassembled WGS sequence"/>
</dbReference>
<protein>
    <submittedName>
        <fullName evidence="2">Uncharacterized protein</fullName>
    </submittedName>
</protein>
<evidence type="ECO:0000313" key="3">
    <source>
        <dbReference type="Proteomes" id="UP001295794"/>
    </source>
</evidence>
<sequence length="214" mass="21211">LARVPEMLSLIPLILGAYTGFVSATASTPLVPRQFSDIDPTSGCSSQCAGLVDPSQSPSLATLCTATIVADLATCYDCIVAQSNGVLTADTAQLAVNAFVQSCQLQGIALSSATVSGASLAGTGLPDTTDLSGTGFAGPTTSVSSTIDSTPVVVPTLAQSTTGVTSQTSSFPPSSTSGSTSPATIPGLKGGASYRTISRCTFGFAGSIGLFLVI</sequence>